<evidence type="ECO:0000256" key="10">
    <source>
        <dbReference type="RuleBase" id="RU003357"/>
    </source>
</evidence>
<dbReference type="Gene3D" id="2.40.170.20">
    <property type="entry name" value="TonB-dependent receptor, beta-barrel domain"/>
    <property type="match status" value="1"/>
</dbReference>
<evidence type="ECO:0000256" key="7">
    <source>
        <dbReference type="ARBA" id="ARBA00023136"/>
    </source>
</evidence>
<evidence type="ECO:0000256" key="12">
    <source>
        <dbReference type="SAM" id="SignalP"/>
    </source>
</evidence>
<evidence type="ECO:0000256" key="2">
    <source>
        <dbReference type="ARBA" id="ARBA00022448"/>
    </source>
</evidence>
<evidence type="ECO:0000256" key="5">
    <source>
        <dbReference type="ARBA" id="ARBA00022729"/>
    </source>
</evidence>
<gene>
    <name evidence="15" type="ORF">HNP32_003065</name>
</gene>
<comment type="subcellular location">
    <subcellularLocation>
        <location evidence="1">Cell outer membrane</location>
        <topology evidence="1">Multi-pass membrane protein</topology>
    </subcellularLocation>
</comment>
<evidence type="ECO:0000256" key="9">
    <source>
        <dbReference type="ARBA" id="ARBA00023237"/>
    </source>
</evidence>
<feature type="chain" id="PRO_5031184398" evidence="12">
    <location>
        <begin position="28"/>
        <end position="686"/>
    </location>
</feature>
<dbReference type="PANTHER" id="PTHR30069">
    <property type="entry name" value="TONB-DEPENDENT OUTER MEMBRANE RECEPTOR"/>
    <property type="match status" value="1"/>
</dbReference>
<dbReference type="RefSeq" id="WP_184272326.1">
    <property type="nucleotide sequence ID" value="NZ_JACHKY010000005.1"/>
</dbReference>
<evidence type="ECO:0000256" key="8">
    <source>
        <dbReference type="ARBA" id="ARBA00023170"/>
    </source>
</evidence>
<feature type="signal peptide" evidence="12">
    <location>
        <begin position="1"/>
        <end position="27"/>
    </location>
</feature>
<dbReference type="InterPro" id="IPR000531">
    <property type="entry name" value="Beta-barrel_TonB"/>
</dbReference>
<dbReference type="Pfam" id="PF07715">
    <property type="entry name" value="Plug"/>
    <property type="match status" value="1"/>
</dbReference>
<keyword evidence="6 10" id="KW-0798">TonB box</keyword>
<sequence>MRSNIQTQALLMSGVAAAVLLFGAASASGQTAPDGATGVTAYPASVFATSAPASAREMLDRTPGFSLVEPDADVRGYSGAQGNVLIDGVRPASKREDVSDLLRRISAGTVERIELIRGGAGGVDMAGYAVLANVVRKHVVDAEGLVEVGALSSTDGWVSPSGQAQYARRWGARSLELSAKLEPDFDDDSGDGPVWTETPDGTVVERFNEDTRKVQHAAEVAANWAQPLAGGRFNATAAVRGDQARADTVIQSLDDADDREDVAAREDFVEGELGARYQRAFGATTTLEALASQRLGRLTADETSQQGHDSESFNEATRTGESIARIDLTHRRSDKLSLSAGLEGAFNFLESEARLQENGAPVFLPGSDVRIEERRIEGSLGATWTPIEAVIVEAGLRIEGSTITQTGDSPLERDFTYAKPRLALTWDMDEQNQLRLAVSREVGQLDFGEFVASASLSTGVVAVGNAALEPDKSWRFSAAWERSFWDDASLTLTWTHDEISDVVDRVLIVTDDDVFDAPGNIGDGRRDTLAVDLNTPLDRLGIKGGQLRATMLWRTSRVTDPVTGEERGISEEKPVEGEVAFTQALSHWRMNWGLTVEHISERKTRYRFDDVRRRSESLGWTVFAERRLGDRWRLRAEATDLFGRDFHETRDKYDGPRSTGALEEIERRERRSPGYVSLTLRRSMGG</sequence>
<evidence type="ECO:0000313" key="16">
    <source>
        <dbReference type="Proteomes" id="UP000539957"/>
    </source>
</evidence>
<feature type="domain" description="TonB-dependent receptor plug" evidence="14">
    <location>
        <begin position="37"/>
        <end position="121"/>
    </location>
</feature>
<dbReference type="GO" id="GO:0015344">
    <property type="term" value="F:siderophore uptake transmembrane transporter activity"/>
    <property type="evidence" value="ECO:0007669"/>
    <property type="project" value="TreeGrafter"/>
</dbReference>
<keyword evidence="8 15" id="KW-0675">Receptor</keyword>
<accession>A0A7W7N5E5</accession>
<feature type="domain" description="TonB-dependent receptor-like beta-barrel" evidence="13">
    <location>
        <begin position="231"/>
        <end position="591"/>
    </location>
</feature>
<dbReference type="PANTHER" id="PTHR30069:SF29">
    <property type="entry name" value="HEMOGLOBIN AND HEMOGLOBIN-HAPTOGLOBIN-BINDING PROTEIN 1-RELATED"/>
    <property type="match status" value="1"/>
</dbReference>
<name>A0A7W7N5E5_9CAUL</name>
<dbReference type="GO" id="GO:0009279">
    <property type="term" value="C:cell outer membrane"/>
    <property type="evidence" value="ECO:0007669"/>
    <property type="project" value="UniProtKB-SubCell"/>
</dbReference>
<keyword evidence="4" id="KW-0812">Transmembrane</keyword>
<dbReference type="Gene3D" id="2.170.130.10">
    <property type="entry name" value="TonB-dependent receptor, plug domain"/>
    <property type="match status" value="1"/>
</dbReference>
<evidence type="ECO:0000313" key="15">
    <source>
        <dbReference type="EMBL" id="MBB4799309.1"/>
    </source>
</evidence>
<organism evidence="15 16">
    <name type="scientific">Brevundimonas bullata</name>
    <dbReference type="NCBI Taxonomy" id="13160"/>
    <lineage>
        <taxon>Bacteria</taxon>
        <taxon>Pseudomonadati</taxon>
        <taxon>Pseudomonadota</taxon>
        <taxon>Alphaproteobacteria</taxon>
        <taxon>Caulobacterales</taxon>
        <taxon>Caulobacteraceae</taxon>
        <taxon>Brevundimonas</taxon>
    </lineage>
</organism>
<proteinExistence type="inferred from homology"/>
<dbReference type="GO" id="GO:0044718">
    <property type="term" value="P:siderophore transmembrane transport"/>
    <property type="evidence" value="ECO:0007669"/>
    <property type="project" value="TreeGrafter"/>
</dbReference>
<keyword evidence="16" id="KW-1185">Reference proteome</keyword>
<evidence type="ECO:0000256" key="11">
    <source>
        <dbReference type="SAM" id="MobiDB-lite"/>
    </source>
</evidence>
<comment type="similarity">
    <text evidence="10">Belongs to the TonB-dependent receptor family.</text>
</comment>
<dbReference type="InterPro" id="IPR036942">
    <property type="entry name" value="Beta-barrel_TonB_sf"/>
</dbReference>
<keyword evidence="2" id="KW-0813">Transport</keyword>
<evidence type="ECO:0000256" key="4">
    <source>
        <dbReference type="ARBA" id="ARBA00022692"/>
    </source>
</evidence>
<feature type="region of interest" description="Disordered" evidence="11">
    <location>
        <begin position="652"/>
        <end position="671"/>
    </location>
</feature>
<protein>
    <submittedName>
        <fullName evidence="15">Outer membrane receptor protein involved in Fe transport</fullName>
    </submittedName>
</protein>
<keyword evidence="3" id="KW-1134">Transmembrane beta strand</keyword>
<keyword evidence="5 12" id="KW-0732">Signal</keyword>
<keyword evidence="9" id="KW-0998">Cell outer membrane</keyword>
<dbReference type="InterPro" id="IPR037066">
    <property type="entry name" value="Plug_dom_sf"/>
</dbReference>
<dbReference type="AlphaFoldDB" id="A0A7W7N5E5"/>
<dbReference type="Proteomes" id="UP000539957">
    <property type="component" value="Unassembled WGS sequence"/>
</dbReference>
<keyword evidence="7 10" id="KW-0472">Membrane</keyword>
<dbReference type="Pfam" id="PF00593">
    <property type="entry name" value="TonB_dep_Rec_b-barrel"/>
    <property type="match status" value="1"/>
</dbReference>
<evidence type="ECO:0000259" key="14">
    <source>
        <dbReference type="Pfam" id="PF07715"/>
    </source>
</evidence>
<comment type="caution">
    <text evidence="15">The sequence shown here is derived from an EMBL/GenBank/DDBJ whole genome shotgun (WGS) entry which is preliminary data.</text>
</comment>
<evidence type="ECO:0000256" key="1">
    <source>
        <dbReference type="ARBA" id="ARBA00004571"/>
    </source>
</evidence>
<dbReference type="EMBL" id="JACHKY010000005">
    <property type="protein sequence ID" value="MBB4799309.1"/>
    <property type="molecule type" value="Genomic_DNA"/>
</dbReference>
<evidence type="ECO:0000256" key="6">
    <source>
        <dbReference type="ARBA" id="ARBA00023077"/>
    </source>
</evidence>
<dbReference type="SUPFAM" id="SSF56935">
    <property type="entry name" value="Porins"/>
    <property type="match status" value="1"/>
</dbReference>
<dbReference type="InterPro" id="IPR039426">
    <property type="entry name" value="TonB-dep_rcpt-like"/>
</dbReference>
<reference evidence="15 16" key="1">
    <citation type="submission" date="2020-08" db="EMBL/GenBank/DDBJ databases">
        <title>Functional genomics of gut bacteria from endangered species of beetles.</title>
        <authorList>
            <person name="Carlos-Shanley C."/>
        </authorList>
    </citation>
    <scope>NUCLEOTIDE SEQUENCE [LARGE SCALE GENOMIC DNA]</scope>
    <source>
        <strain evidence="15 16">S00123</strain>
    </source>
</reference>
<evidence type="ECO:0000259" key="13">
    <source>
        <dbReference type="Pfam" id="PF00593"/>
    </source>
</evidence>
<evidence type="ECO:0000256" key="3">
    <source>
        <dbReference type="ARBA" id="ARBA00022452"/>
    </source>
</evidence>
<dbReference type="InterPro" id="IPR012910">
    <property type="entry name" value="Plug_dom"/>
</dbReference>